<comment type="caution">
    <text evidence="1">The sequence shown here is derived from an EMBL/GenBank/DDBJ whole genome shotgun (WGS) entry which is preliminary data.</text>
</comment>
<protein>
    <submittedName>
        <fullName evidence="1">Uncharacterized protein</fullName>
    </submittedName>
</protein>
<gene>
    <name evidence="1" type="ORF">S03H2_25070</name>
</gene>
<feature type="non-terminal residue" evidence="1">
    <location>
        <position position="36"/>
    </location>
</feature>
<sequence>MLECVMCGKIIVQNDNPKHFAVCSSCNINDLTEEQK</sequence>
<accession>X1GE99</accession>
<dbReference type="EMBL" id="BARU01014087">
    <property type="protein sequence ID" value="GAH31368.1"/>
    <property type="molecule type" value="Genomic_DNA"/>
</dbReference>
<organism evidence="1">
    <name type="scientific">marine sediment metagenome</name>
    <dbReference type="NCBI Taxonomy" id="412755"/>
    <lineage>
        <taxon>unclassified sequences</taxon>
        <taxon>metagenomes</taxon>
        <taxon>ecological metagenomes</taxon>
    </lineage>
</organism>
<dbReference type="AlphaFoldDB" id="X1GE99"/>
<proteinExistence type="predicted"/>
<evidence type="ECO:0000313" key="1">
    <source>
        <dbReference type="EMBL" id="GAH31368.1"/>
    </source>
</evidence>
<name>X1GE99_9ZZZZ</name>
<reference evidence="1" key="1">
    <citation type="journal article" date="2014" name="Front. Microbiol.">
        <title>High frequency of phylogenetically diverse reductive dehalogenase-homologous genes in deep subseafloor sedimentary metagenomes.</title>
        <authorList>
            <person name="Kawai M."/>
            <person name="Futagami T."/>
            <person name="Toyoda A."/>
            <person name="Takaki Y."/>
            <person name="Nishi S."/>
            <person name="Hori S."/>
            <person name="Arai W."/>
            <person name="Tsubouchi T."/>
            <person name="Morono Y."/>
            <person name="Uchiyama I."/>
            <person name="Ito T."/>
            <person name="Fujiyama A."/>
            <person name="Inagaki F."/>
            <person name="Takami H."/>
        </authorList>
    </citation>
    <scope>NUCLEOTIDE SEQUENCE</scope>
    <source>
        <strain evidence="1">Expedition CK06-06</strain>
    </source>
</reference>